<evidence type="ECO:0000313" key="5">
    <source>
        <dbReference type="Proteomes" id="UP001165541"/>
    </source>
</evidence>
<proteinExistence type="predicted"/>
<feature type="transmembrane region" description="Helical" evidence="2">
    <location>
        <begin position="6"/>
        <end position="28"/>
    </location>
</feature>
<feature type="transmembrane region" description="Helical" evidence="2">
    <location>
        <begin position="193"/>
        <end position="217"/>
    </location>
</feature>
<keyword evidence="2" id="KW-0812">Transmembrane</keyword>
<feature type="transmembrane region" description="Helical" evidence="2">
    <location>
        <begin position="154"/>
        <end position="173"/>
    </location>
</feature>
<dbReference type="InterPro" id="IPR043128">
    <property type="entry name" value="Rev_trsase/Diguanyl_cyclase"/>
</dbReference>
<dbReference type="CDD" id="cd01949">
    <property type="entry name" value="GGDEF"/>
    <property type="match status" value="1"/>
</dbReference>
<dbReference type="PANTHER" id="PTHR45138">
    <property type="entry name" value="REGULATORY COMPONENTS OF SENSORY TRANSDUCTION SYSTEM"/>
    <property type="match status" value="1"/>
</dbReference>
<keyword evidence="2" id="KW-0472">Membrane</keyword>
<evidence type="ECO:0000313" key="4">
    <source>
        <dbReference type="EMBL" id="MCM5679313.1"/>
    </source>
</evidence>
<dbReference type="EMBL" id="JAMKFE010000003">
    <property type="protein sequence ID" value="MCM5679313.1"/>
    <property type="molecule type" value="Genomic_DNA"/>
</dbReference>
<dbReference type="SMART" id="SM00267">
    <property type="entry name" value="GGDEF"/>
    <property type="match status" value="1"/>
</dbReference>
<keyword evidence="5" id="KW-1185">Reference proteome</keyword>
<organism evidence="4 5">
    <name type="scientific">Caldimonas mangrovi</name>
    <dbReference type="NCBI Taxonomy" id="2944811"/>
    <lineage>
        <taxon>Bacteria</taxon>
        <taxon>Pseudomonadati</taxon>
        <taxon>Pseudomonadota</taxon>
        <taxon>Betaproteobacteria</taxon>
        <taxon>Burkholderiales</taxon>
        <taxon>Sphaerotilaceae</taxon>
        <taxon>Caldimonas</taxon>
    </lineage>
</organism>
<dbReference type="EC" id="2.7.7.65" evidence="1"/>
<gene>
    <name evidence="4" type="ORF">M8A51_07185</name>
</gene>
<dbReference type="RefSeq" id="WP_251777507.1">
    <property type="nucleotide sequence ID" value="NZ_JAMKFE010000003.1"/>
</dbReference>
<name>A0ABT0YKQ0_9BURK</name>
<dbReference type="InterPro" id="IPR050469">
    <property type="entry name" value="Diguanylate_Cyclase"/>
</dbReference>
<dbReference type="InterPro" id="IPR029787">
    <property type="entry name" value="Nucleotide_cyclase"/>
</dbReference>
<evidence type="ECO:0000259" key="3">
    <source>
        <dbReference type="PROSITE" id="PS50887"/>
    </source>
</evidence>
<feature type="domain" description="GGDEF" evidence="3">
    <location>
        <begin position="257"/>
        <end position="390"/>
    </location>
</feature>
<dbReference type="Gene3D" id="3.30.70.270">
    <property type="match status" value="1"/>
</dbReference>
<feature type="transmembrane region" description="Helical" evidence="2">
    <location>
        <begin position="35"/>
        <end position="56"/>
    </location>
</feature>
<reference evidence="4" key="1">
    <citation type="submission" date="2022-05" db="EMBL/GenBank/DDBJ databases">
        <title>Schlegelella sp. nov., isolated from mangrove soil.</title>
        <authorList>
            <person name="Liu Y."/>
            <person name="Ge X."/>
            <person name="Liu W."/>
        </authorList>
    </citation>
    <scope>NUCLEOTIDE SEQUENCE</scope>
    <source>
        <strain evidence="4">S2-27</strain>
    </source>
</reference>
<dbReference type="InterPro" id="IPR000160">
    <property type="entry name" value="GGDEF_dom"/>
</dbReference>
<feature type="transmembrane region" description="Helical" evidence="2">
    <location>
        <begin position="62"/>
        <end position="81"/>
    </location>
</feature>
<dbReference type="PANTHER" id="PTHR45138:SF24">
    <property type="entry name" value="DIGUANYLATE CYCLASE DGCC-RELATED"/>
    <property type="match status" value="1"/>
</dbReference>
<dbReference type="PROSITE" id="PS50887">
    <property type="entry name" value="GGDEF"/>
    <property type="match status" value="1"/>
</dbReference>
<comment type="caution">
    <text evidence="4">The sequence shown here is derived from an EMBL/GenBank/DDBJ whole genome shotgun (WGS) entry which is preliminary data.</text>
</comment>
<feature type="transmembrane region" description="Helical" evidence="2">
    <location>
        <begin position="117"/>
        <end position="134"/>
    </location>
</feature>
<feature type="transmembrane region" description="Helical" evidence="2">
    <location>
        <begin position="93"/>
        <end position="111"/>
    </location>
</feature>
<evidence type="ECO:0000256" key="2">
    <source>
        <dbReference type="SAM" id="Phobius"/>
    </source>
</evidence>
<dbReference type="Proteomes" id="UP001165541">
    <property type="component" value="Unassembled WGS sequence"/>
</dbReference>
<evidence type="ECO:0000256" key="1">
    <source>
        <dbReference type="ARBA" id="ARBA00012528"/>
    </source>
</evidence>
<dbReference type="SUPFAM" id="SSF55073">
    <property type="entry name" value="Nucleotide cyclase"/>
    <property type="match status" value="1"/>
</dbReference>
<sequence>MHNPTLLMVALSLGALLAAIWLIGGLVLKVARKATLHWAVSNAVLGGAVTLLYQRGHWHDSLAFFGSDVAVLLGYLAVRRGVQVFTSQRPSDLEHAVLLVAGIPALGWLRAMPAVPAQQAAVLLTALLSSYAMWRATQEAYHCMRQDFDRTTSIATVLPIFVIGLLLLGRAVLNWAFPSGGDAVRDATRGAEFGLFLLAAILAQMLQSLSLAGLVIARLIARIRRLSVSDVLTGAANRRRLEDVLGAEMARRRRTGRPLSLAVLDIDHFKHVNDAHGHAAGDAALAATAALMRRLSRTGDLVARLGGEEFCVVLPDTDLAGAAIAVERLRRALEQEMIVFEGKRLHLSASFGVAVCGPREEGWSDLLKRADAALYRAKARGRNCVETAPAEPERVGAEAS</sequence>
<dbReference type="Pfam" id="PF00990">
    <property type="entry name" value="GGDEF"/>
    <property type="match status" value="1"/>
</dbReference>
<protein>
    <recommendedName>
        <fullName evidence="1">diguanylate cyclase</fullName>
        <ecNumber evidence="1">2.7.7.65</ecNumber>
    </recommendedName>
</protein>
<keyword evidence="2" id="KW-1133">Transmembrane helix</keyword>
<accession>A0ABT0YKQ0</accession>
<dbReference type="NCBIfam" id="TIGR00254">
    <property type="entry name" value="GGDEF"/>
    <property type="match status" value="1"/>
</dbReference>